<organism evidence="1 2">
    <name type="scientific">Lentinula lateritia</name>
    <dbReference type="NCBI Taxonomy" id="40482"/>
    <lineage>
        <taxon>Eukaryota</taxon>
        <taxon>Fungi</taxon>
        <taxon>Dikarya</taxon>
        <taxon>Basidiomycota</taxon>
        <taxon>Agaricomycotina</taxon>
        <taxon>Agaricomycetes</taxon>
        <taxon>Agaricomycetidae</taxon>
        <taxon>Agaricales</taxon>
        <taxon>Marasmiineae</taxon>
        <taxon>Omphalotaceae</taxon>
        <taxon>Lentinula</taxon>
    </lineage>
</organism>
<gene>
    <name evidence="1" type="ORF">C8J55DRAFT_523113</name>
</gene>
<dbReference type="EMBL" id="JANVFS010000033">
    <property type="protein sequence ID" value="KAJ4469959.1"/>
    <property type="molecule type" value="Genomic_DNA"/>
</dbReference>
<accession>A0A9W8ZY57</accession>
<sequence length="262" mass="29062">MTISSSSTSVAPLFRMAQTTTLLLLMLSFSSPSFLISFFGAHAVPIDLTTTNSSSPEFLGSRMFTPENAKQANFLLGYTYVNTEIGTDYNTATQFTAAHHFEEGPLGSVGKYLSPRPAQVHELIPGATMECIATAKKDLVMKYGPVFVDAEALKNQQTLEKYLTEHKFTTRSSILIAHTPDTERKGELMIFLPGIFISTSIYNPTHPRPALNYLSTYVYCRPVQMMAHQPFRAVAAWEELQPRLWPKGLTTLSTLKYPAAGH</sequence>
<name>A0A9W8ZY57_9AGAR</name>
<dbReference type="AlphaFoldDB" id="A0A9W8ZY57"/>
<reference evidence="1" key="2">
    <citation type="journal article" date="2023" name="Proc. Natl. Acad. Sci. U.S.A.">
        <title>A global phylogenomic analysis of the shiitake genus Lentinula.</title>
        <authorList>
            <person name="Sierra-Patev S."/>
            <person name="Min B."/>
            <person name="Naranjo-Ortiz M."/>
            <person name="Looney B."/>
            <person name="Konkel Z."/>
            <person name="Slot J.C."/>
            <person name="Sakamoto Y."/>
            <person name="Steenwyk J.L."/>
            <person name="Rokas A."/>
            <person name="Carro J."/>
            <person name="Camarero S."/>
            <person name="Ferreira P."/>
            <person name="Molpeceres G."/>
            <person name="Ruiz-Duenas F.J."/>
            <person name="Serrano A."/>
            <person name="Henrissat B."/>
            <person name="Drula E."/>
            <person name="Hughes K.W."/>
            <person name="Mata J.L."/>
            <person name="Ishikawa N.K."/>
            <person name="Vargas-Isla R."/>
            <person name="Ushijima S."/>
            <person name="Smith C.A."/>
            <person name="Donoghue J."/>
            <person name="Ahrendt S."/>
            <person name="Andreopoulos W."/>
            <person name="He G."/>
            <person name="LaButti K."/>
            <person name="Lipzen A."/>
            <person name="Ng V."/>
            <person name="Riley R."/>
            <person name="Sandor L."/>
            <person name="Barry K."/>
            <person name="Martinez A.T."/>
            <person name="Xiao Y."/>
            <person name="Gibbons J.G."/>
            <person name="Terashima K."/>
            <person name="Grigoriev I.V."/>
            <person name="Hibbett D."/>
        </authorList>
    </citation>
    <scope>NUCLEOTIDE SEQUENCE</scope>
    <source>
        <strain evidence="1">Sp2 HRB7682 ss15</strain>
    </source>
</reference>
<reference evidence="1" key="1">
    <citation type="submission" date="2022-08" db="EMBL/GenBank/DDBJ databases">
        <authorList>
            <consortium name="DOE Joint Genome Institute"/>
            <person name="Min B."/>
            <person name="Riley R."/>
            <person name="Sierra-Patev S."/>
            <person name="Naranjo-Ortiz M."/>
            <person name="Looney B."/>
            <person name="Konkel Z."/>
            <person name="Slot J.C."/>
            <person name="Sakamoto Y."/>
            <person name="Steenwyk J.L."/>
            <person name="Rokas A."/>
            <person name="Carro J."/>
            <person name="Camarero S."/>
            <person name="Ferreira P."/>
            <person name="Molpeceres G."/>
            <person name="Ruiz-Duenas F.J."/>
            <person name="Serrano A."/>
            <person name="Henrissat B."/>
            <person name="Drula E."/>
            <person name="Hughes K.W."/>
            <person name="Mata J.L."/>
            <person name="Ishikawa N.K."/>
            <person name="Vargas-Isla R."/>
            <person name="Ushijima S."/>
            <person name="Smith C.A."/>
            <person name="Ahrendt S."/>
            <person name="Andreopoulos W."/>
            <person name="He G."/>
            <person name="Labutti K."/>
            <person name="Lipzen A."/>
            <person name="Ng V."/>
            <person name="Sandor L."/>
            <person name="Barry K."/>
            <person name="Martinez A.T."/>
            <person name="Xiao Y."/>
            <person name="Gibbons J.G."/>
            <person name="Terashima K."/>
            <person name="Hibbett D.S."/>
            <person name="Grigoriev I.V."/>
        </authorList>
    </citation>
    <scope>NUCLEOTIDE SEQUENCE</scope>
    <source>
        <strain evidence="1">Sp2 HRB7682 ss15</strain>
    </source>
</reference>
<proteinExistence type="predicted"/>
<evidence type="ECO:0000313" key="2">
    <source>
        <dbReference type="Proteomes" id="UP001150238"/>
    </source>
</evidence>
<protein>
    <submittedName>
        <fullName evidence="1">Uncharacterized protein</fullName>
    </submittedName>
</protein>
<comment type="caution">
    <text evidence="1">The sequence shown here is derived from an EMBL/GenBank/DDBJ whole genome shotgun (WGS) entry which is preliminary data.</text>
</comment>
<evidence type="ECO:0000313" key="1">
    <source>
        <dbReference type="EMBL" id="KAJ4469959.1"/>
    </source>
</evidence>
<dbReference type="Proteomes" id="UP001150238">
    <property type="component" value="Unassembled WGS sequence"/>
</dbReference>